<evidence type="ECO:0000256" key="1">
    <source>
        <dbReference type="ARBA" id="ARBA00047473"/>
    </source>
</evidence>
<name>A0AAV9ABU5_ACOGR</name>
<protein>
    <submittedName>
        <fullName evidence="2">Uncharacterized protein</fullName>
    </submittedName>
</protein>
<dbReference type="Gene3D" id="3.40.50.720">
    <property type="entry name" value="NAD(P)-binding Rossmann-like Domain"/>
    <property type="match status" value="1"/>
</dbReference>
<dbReference type="PANTHER" id="PTHR11374:SF3">
    <property type="entry name" value="UDP-GLUCOSE 6-DEHYDROGENASE"/>
    <property type="match status" value="1"/>
</dbReference>
<dbReference type="EMBL" id="JAUJYN010000010">
    <property type="protein sequence ID" value="KAK1261704.1"/>
    <property type="molecule type" value="Genomic_DNA"/>
</dbReference>
<reference evidence="2" key="2">
    <citation type="submission" date="2023-06" db="EMBL/GenBank/DDBJ databases">
        <authorList>
            <person name="Ma L."/>
            <person name="Liu K.-W."/>
            <person name="Li Z."/>
            <person name="Hsiao Y.-Y."/>
            <person name="Qi Y."/>
            <person name="Fu T."/>
            <person name="Tang G."/>
            <person name="Zhang D."/>
            <person name="Sun W.-H."/>
            <person name="Liu D.-K."/>
            <person name="Li Y."/>
            <person name="Chen G.-Z."/>
            <person name="Liu X.-D."/>
            <person name="Liao X.-Y."/>
            <person name="Jiang Y.-T."/>
            <person name="Yu X."/>
            <person name="Hao Y."/>
            <person name="Huang J."/>
            <person name="Zhao X.-W."/>
            <person name="Ke S."/>
            <person name="Chen Y.-Y."/>
            <person name="Wu W.-L."/>
            <person name="Hsu J.-L."/>
            <person name="Lin Y.-F."/>
            <person name="Huang M.-D."/>
            <person name="Li C.-Y."/>
            <person name="Huang L."/>
            <person name="Wang Z.-W."/>
            <person name="Zhao X."/>
            <person name="Zhong W.-Y."/>
            <person name="Peng D.-H."/>
            <person name="Ahmad S."/>
            <person name="Lan S."/>
            <person name="Zhang J.-S."/>
            <person name="Tsai W.-C."/>
            <person name="Van De Peer Y."/>
            <person name="Liu Z.-J."/>
        </authorList>
    </citation>
    <scope>NUCLEOTIDE SEQUENCE</scope>
    <source>
        <strain evidence="2">SCP</strain>
        <tissue evidence="2">Leaves</tissue>
    </source>
</reference>
<reference evidence="2" key="1">
    <citation type="journal article" date="2023" name="Nat. Commun.">
        <title>Diploid and tetraploid genomes of Acorus and the evolution of monocots.</title>
        <authorList>
            <person name="Ma L."/>
            <person name="Liu K.W."/>
            <person name="Li Z."/>
            <person name="Hsiao Y.Y."/>
            <person name="Qi Y."/>
            <person name="Fu T."/>
            <person name="Tang G.D."/>
            <person name="Zhang D."/>
            <person name="Sun W.H."/>
            <person name="Liu D.K."/>
            <person name="Li Y."/>
            <person name="Chen G.Z."/>
            <person name="Liu X.D."/>
            <person name="Liao X.Y."/>
            <person name="Jiang Y.T."/>
            <person name="Yu X."/>
            <person name="Hao Y."/>
            <person name="Huang J."/>
            <person name="Zhao X.W."/>
            <person name="Ke S."/>
            <person name="Chen Y.Y."/>
            <person name="Wu W.L."/>
            <person name="Hsu J.L."/>
            <person name="Lin Y.F."/>
            <person name="Huang M.D."/>
            <person name="Li C.Y."/>
            <person name="Huang L."/>
            <person name="Wang Z.W."/>
            <person name="Zhao X."/>
            <person name="Zhong W.Y."/>
            <person name="Peng D.H."/>
            <person name="Ahmad S."/>
            <person name="Lan S."/>
            <person name="Zhang J.S."/>
            <person name="Tsai W.C."/>
            <person name="Van de Peer Y."/>
            <person name="Liu Z.J."/>
        </authorList>
    </citation>
    <scope>NUCLEOTIDE SEQUENCE</scope>
    <source>
        <strain evidence="2">SCP</strain>
    </source>
</reference>
<evidence type="ECO:0000313" key="3">
    <source>
        <dbReference type="Proteomes" id="UP001179952"/>
    </source>
</evidence>
<dbReference type="GO" id="GO:0006024">
    <property type="term" value="P:glycosaminoglycan biosynthetic process"/>
    <property type="evidence" value="ECO:0007669"/>
    <property type="project" value="TreeGrafter"/>
</dbReference>
<gene>
    <name evidence="2" type="ORF">QJS04_geneDACA000890</name>
</gene>
<dbReference type="InterPro" id="IPR028356">
    <property type="entry name" value="UDPglc_DH_euk"/>
</dbReference>
<dbReference type="Proteomes" id="UP001179952">
    <property type="component" value="Unassembled WGS sequence"/>
</dbReference>
<organism evidence="2 3">
    <name type="scientific">Acorus gramineus</name>
    <name type="common">Dwarf sweet flag</name>
    <dbReference type="NCBI Taxonomy" id="55184"/>
    <lineage>
        <taxon>Eukaryota</taxon>
        <taxon>Viridiplantae</taxon>
        <taxon>Streptophyta</taxon>
        <taxon>Embryophyta</taxon>
        <taxon>Tracheophyta</taxon>
        <taxon>Spermatophyta</taxon>
        <taxon>Magnoliopsida</taxon>
        <taxon>Liliopsida</taxon>
        <taxon>Acoraceae</taxon>
        <taxon>Acorus</taxon>
    </lineage>
</organism>
<comment type="caution">
    <text evidence="2">The sequence shown here is derived from an EMBL/GenBank/DDBJ whole genome shotgun (WGS) entry which is preliminary data.</text>
</comment>
<dbReference type="GO" id="GO:0005634">
    <property type="term" value="C:nucleus"/>
    <property type="evidence" value="ECO:0007669"/>
    <property type="project" value="TreeGrafter"/>
</dbReference>
<keyword evidence="3" id="KW-1185">Reference proteome</keyword>
<sequence>MTMIAYKYPDIQVVVVNISVSHIKAWNSDHLPIFESTLDNVVRSCHWSQPPLQLPHRVPRRQLQHHLRLHQHPHQDPRPWCRQDRQPHLCMIVVEWSTGPRQDR</sequence>
<dbReference type="AlphaFoldDB" id="A0AAV9ABU5"/>
<dbReference type="PANTHER" id="PTHR11374">
    <property type="entry name" value="UDP-GLUCOSE DEHYDROGENASE/UDP-MANNAC DEHYDROGENASE"/>
    <property type="match status" value="1"/>
</dbReference>
<comment type="catalytic activity">
    <reaction evidence="1">
        <text>UDP-alpha-D-glucose + 2 NAD(+) + H2O = UDP-alpha-D-glucuronate + 2 NADH + 3 H(+)</text>
        <dbReference type="Rhea" id="RHEA:23596"/>
        <dbReference type="ChEBI" id="CHEBI:15377"/>
        <dbReference type="ChEBI" id="CHEBI:15378"/>
        <dbReference type="ChEBI" id="CHEBI:57540"/>
        <dbReference type="ChEBI" id="CHEBI:57945"/>
        <dbReference type="ChEBI" id="CHEBI:58052"/>
        <dbReference type="ChEBI" id="CHEBI:58885"/>
        <dbReference type="EC" id="1.1.1.22"/>
    </reaction>
</comment>
<dbReference type="GO" id="GO:0003979">
    <property type="term" value="F:UDP-glucose 6-dehydrogenase activity"/>
    <property type="evidence" value="ECO:0007669"/>
    <property type="project" value="UniProtKB-EC"/>
</dbReference>
<accession>A0AAV9ABU5</accession>
<proteinExistence type="predicted"/>
<evidence type="ECO:0000313" key="2">
    <source>
        <dbReference type="EMBL" id="KAK1261704.1"/>
    </source>
</evidence>